<dbReference type="AlphaFoldDB" id="A0A8T0A1H2"/>
<evidence type="ECO:0000313" key="2">
    <source>
        <dbReference type="Proteomes" id="UP000605970"/>
    </source>
</evidence>
<dbReference type="InterPro" id="IPR036383">
    <property type="entry name" value="TSP1_rpt_sf"/>
</dbReference>
<gene>
    <name evidence="1" type="ORF">Mgra_00001092</name>
</gene>
<dbReference type="EMBL" id="JABEBT010000005">
    <property type="protein sequence ID" value="KAF7639420.1"/>
    <property type="molecule type" value="Genomic_DNA"/>
</dbReference>
<proteinExistence type="predicted"/>
<keyword evidence="2" id="KW-1185">Reference proteome</keyword>
<reference evidence="1" key="1">
    <citation type="journal article" date="2020" name="Ecol. Evol.">
        <title>Genome structure and content of the rice root-knot nematode (Meloidogyne graminicola).</title>
        <authorList>
            <person name="Phan N.T."/>
            <person name="Danchin E.G.J."/>
            <person name="Klopp C."/>
            <person name="Perfus-Barbeoch L."/>
            <person name="Kozlowski D.K."/>
            <person name="Koutsovoulos G.D."/>
            <person name="Lopez-Roques C."/>
            <person name="Bouchez O."/>
            <person name="Zahm M."/>
            <person name="Besnard G."/>
            <person name="Bellafiore S."/>
        </authorList>
    </citation>
    <scope>NUCLEOTIDE SEQUENCE</scope>
    <source>
        <strain evidence="1">VN-18</strain>
    </source>
</reference>
<organism evidence="1 2">
    <name type="scientific">Meloidogyne graminicola</name>
    <dbReference type="NCBI Taxonomy" id="189291"/>
    <lineage>
        <taxon>Eukaryota</taxon>
        <taxon>Metazoa</taxon>
        <taxon>Ecdysozoa</taxon>
        <taxon>Nematoda</taxon>
        <taxon>Chromadorea</taxon>
        <taxon>Rhabditida</taxon>
        <taxon>Tylenchina</taxon>
        <taxon>Tylenchomorpha</taxon>
        <taxon>Tylenchoidea</taxon>
        <taxon>Meloidogynidae</taxon>
        <taxon>Meloidogyninae</taxon>
        <taxon>Meloidogyne</taxon>
    </lineage>
</organism>
<evidence type="ECO:0000313" key="1">
    <source>
        <dbReference type="EMBL" id="KAF7639420.1"/>
    </source>
</evidence>
<dbReference type="SUPFAM" id="SSF82895">
    <property type="entry name" value="TSP-1 type 1 repeat"/>
    <property type="match status" value="1"/>
</dbReference>
<protein>
    <submittedName>
        <fullName evidence="1">Uncharacterized protein</fullName>
    </submittedName>
</protein>
<sequence>MYESCRLFKTINCLFMYDNKLFKYSSKALIKINNFIQNSYGPYCYTSSSNTDPFCCCYGDGCNSRLMPPYCEALGIWDSWGDWSSCPSISSSNSLLNIRRRLRTCSPFGNCHPMAQFQCNGNYSEVSPCITNTTTTTNTTTNNSNIQTTTTPSTINSGVGGPIVVDMLQSAKVIASGALSTGLIQSMQVNSSTG</sequence>
<dbReference type="Proteomes" id="UP000605970">
    <property type="component" value="Unassembled WGS sequence"/>
</dbReference>
<name>A0A8T0A1H2_9BILA</name>
<comment type="caution">
    <text evidence="1">The sequence shown here is derived from an EMBL/GenBank/DDBJ whole genome shotgun (WGS) entry which is preliminary data.</text>
</comment>
<accession>A0A8T0A1H2</accession>